<dbReference type="AlphaFoldDB" id="A0A1V4I638"/>
<organism evidence="2 3">
    <name type="scientific">Clostridium oryzae</name>
    <dbReference type="NCBI Taxonomy" id="1450648"/>
    <lineage>
        <taxon>Bacteria</taxon>
        <taxon>Bacillati</taxon>
        <taxon>Bacillota</taxon>
        <taxon>Clostridia</taxon>
        <taxon>Eubacteriales</taxon>
        <taxon>Clostridiaceae</taxon>
        <taxon>Clostridium</taxon>
    </lineage>
</organism>
<evidence type="ECO:0000256" key="1">
    <source>
        <dbReference type="SAM" id="Phobius"/>
    </source>
</evidence>
<keyword evidence="1" id="KW-1133">Transmembrane helix</keyword>
<dbReference type="Proteomes" id="UP000190080">
    <property type="component" value="Unassembled WGS sequence"/>
</dbReference>
<name>A0A1V4I638_9CLOT</name>
<dbReference type="RefSeq" id="WP_079428617.1">
    <property type="nucleotide sequence ID" value="NZ_MZGV01000114.1"/>
</dbReference>
<accession>A0A1V4I638</accession>
<dbReference type="InterPro" id="IPR028994">
    <property type="entry name" value="Integrin_alpha_N"/>
</dbReference>
<sequence length="319" mass="36928">MKLRVLFLKKVHILLFICSFLFLLILLSFYIKSGNKNATVETFYTINNERLIKSDFTGDDKKDILYADTNSSKYFLSIISNNKIYTLNPSKSNYTLGNFYNYCPMNVYSTDINSDGTKELILQSMDRGLALQHIFMWNGKKFKDKFSSYSNIVGVDYENNGNLALISGNYSSGKLIWLHKAFYKDKISKLKNYNNLCTSDISEFIKYIENLQLRQKYSLSGILSPMIDGKYLTILDKLSNSNSIYKFTYGNFFRNQTNENRKDTDYTFILNFSIMSDSNYDTPNDYMTLTLKLKPIGDNFKIYSIDKGKLSPSNTVSLR</sequence>
<evidence type="ECO:0008006" key="4">
    <source>
        <dbReference type="Google" id="ProtNLM"/>
    </source>
</evidence>
<evidence type="ECO:0000313" key="2">
    <source>
        <dbReference type="EMBL" id="OPJ55340.1"/>
    </source>
</evidence>
<reference evidence="2 3" key="1">
    <citation type="submission" date="2017-03" db="EMBL/GenBank/DDBJ databases">
        <title>Genome sequence of Clostridium oryzae DSM 28571.</title>
        <authorList>
            <person name="Poehlein A."/>
            <person name="Daniel R."/>
        </authorList>
    </citation>
    <scope>NUCLEOTIDE SEQUENCE [LARGE SCALE GENOMIC DNA]</scope>
    <source>
        <strain evidence="2 3">DSM 28571</strain>
    </source>
</reference>
<proteinExistence type="predicted"/>
<keyword evidence="1" id="KW-0472">Membrane</keyword>
<feature type="transmembrane region" description="Helical" evidence="1">
    <location>
        <begin position="12"/>
        <end position="31"/>
    </location>
</feature>
<dbReference type="EMBL" id="MZGV01000114">
    <property type="protein sequence ID" value="OPJ55340.1"/>
    <property type="molecule type" value="Genomic_DNA"/>
</dbReference>
<comment type="caution">
    <text evidence="2">The sequence shown here is derived from an EMBL/GenBank/DDBJ whole genome shotgun (WGS) entry which is preliminary data.</text>
</comment>
<dbReference type="OrthoDB" id="1935191at2"/>
<dbReference type="STRING" id="1450648.CLORY_44320"/>
<keyword evidence="1" id="KW-0812">Transmembrane</keyword>
<gene>
    <name evidence="2" type="ORF">CLORY_44320</name>
</gene>
<evidence type="ECO:0000313" key="3">
    <source>
        <dbReference type="Proteomes" id="UP000190080"/>
    </source>
</evidence>
<protein>
    <recommendedName>
        <fullName evidence="4">FG-GAP repeat protein</fullName>
    </recommendedName>
</protein>
<keyword evidence="3" id="KW-1185">Reference proteome</keyword>
<dbReference type="SUPFAM" id="SSF69318">
    <property type="entry name" value="Integrin alpha N-terminal domain"/>
    <property type="match status" value="1"/>
</dbReference>